<name>A0A2S8NUG8_9MOLU</name>
<keyword evidence="1" id="KW-0812">Transmembrane</keyword>
<keyword evidence="1" id="KW-0472">Membrane</keyword>
<keyword evidence="1" id="KW-1133">Transmembrane helix</keyword>
<organism evidence="2 3">
    <name type="scientific">Candidatus Phytoplasma phoenicium</name>
    <dbReference type="NCBI Taxonomy" id="198422"/>
    <lineage>
        <taxon>Bacteria</taxon>
        <taxon>Bacillati</taxon>
        <taxon>Mycoplasmatota</taxon>
        <taxon>Mollicutes</taxon>
        <taxon>Acholeplasmatales</taxon>
        <taxon>Acholeplasmataceae</taxon>
        <taxon>Candidatus Phytoplasma</taxon>
        <taxon>16SrIX (Pigeon pea witches'-broom group)</taxon>
    </lineage>
</organism>
<reference evidence="2 3" key="1">
    <citation type="submission" date="2018-02" db="EMBL/GenBank/DDBJ databases">
        <title>Metagenomics reveals mixed infection of spiroplasma and phytoplasma in chicory.</title>
        <authorList>
            <person name="Polano C."/>
            <person name="Moruzzi S."/>
            <person name="Ermacora P."/>
            <person name="Ferrini F."/>
            <person name="Martini M."/>
            <person name="Firrao G."/>
        </authorList>
    </citation>
    <scope>NUCLEOTIDE SEQUENCE [LARGE SCALE GENOMIC DNA]</scope>
    <source>
        <strain evidence="2 3">ChiP</strain>
    </source>
</reference>
<feature type="transmembrane region" description="Helical" evidence="1">
    <location>
        <begin position="210"/>
        <end position="228"/>
    </location>
</feature>
<keyword evidence="3" id="KW-1185">Reference proteome</keyword>
<dbReference type="GO" id="GO:0016020">
    <property type="term" value="C:membrane"/>
    <property type="evidence" value="ECO:0007669"/>
    <property type="project" value="InterPro"/>
</dbReference>
<dbReference type="GO" id="GO:0008514">
    <property type="term" value="F:organic anion transmembrane transporter activity"/>
    <property type="evidence" value="ECO:0007669"/>
    <property type="project" value="InterPro"/>
</dbReference>
<evidence type="ECO:0000313" key="2">
    <source>
        <dbReference type="EMBL" id="PQP79641.1"/>
    </source>
</evidence>
<feature type="transmembrane region" description="Helical" evidence="1">
    <location>
        <begin position="440"/>
        <end position="460"/>
    </location>
</feature>
<dbReference type="Proteomes" id="UP000238672">
    <property type="component" value="Unassembled WGS sequence"/>
</dbReference>
<feature type="transmembrane region" description="Helical" evidence="1">
    <location>
        <begin position="168"/>
        <end position="190"/>
    </location>
</feature>
<dbReference type="Pfam" id="PF03390">
    <property type="entry name" value="2HCT"/>
    <property type="match status" value="1"/>
</dbReference>
<feature type="transmembrane region" description="Helical" evidence="1">
    <location>
        <begin position="249"/>
        <end position="267"/>
    </location>
</feature>
<feature type="transmembrane region" description="Helical" evidence="1">
    <location>
        <begin position="409"/>
        <end position="428"/>
    </location>
</feature>
<feature type="transmembrane region" description="Helical" evidence="1">
    <location>
        <begin position="138"/>
        <end position="156"/>
    </location>
</feature>
<dbReference type="PANTHER" id="PTHR40033:SF1">
    <property type="entry name" value="CITRATE-SODIUM SYMPORTER"/>
    <property type="match status" value="1"/>
</dbReference>
<dbReference type="PANTHER" id="PTHR40033">
    <property type="entry name" value="NA(+)-MALATE SYMPORTER"/>
    <property type="match status" value="1"/>
</dbReference>
<dbReference type="AlphaFoldDB" id="A0A2S8NUG8"/>
<dbReference type="EMBL" id="PUUG01000040">
    <property type="protein sequence ID" value="PQP79641.1"/>
    <property type="molecule type" value="Genomic_DNA"/>
</dbReference>
<comment type="caution">
    <text evidence="2">The sequence shown here is derived from an EMBL/GenBank/DDBJ whole genome shotgun (WGS) entry which is preliminary data.</text>
</comment>
<feature type="transmembrane region" description="Helical" evidence="1">
    <location>
        <begin position="63"/>
        <end position="83"/>
    </location>
</feature>
<gene>
    <name evidence="2" type="ORF">C6B37_01495</name>
</gene>
<evidence type="ECO:0000313" key="3">
    <source>
        <dbReference type="Proteomes" id="UP000238672"/>
    </source>
</evidence>
<feature type="transmembrane region" description="Helical" evidence="1">
    <location>
        <begin position="313"/>
        <end position="333"/>
    </location>
</feature>
<dbReference type="InterPro" id="IPR004679">
    <property type="entry name" value="2-OHcarboxylate_transport"/>
</dbReference>
<feature type="transmembrane region" description="Helical" evidence="1">
    <location>
        <begin position="472"/>
        <end position="492"/>
    </location>
</feature>
<feature type="transmembrane region" description="Helical" evidence="1">
    <location>
        <begin position="15"/>
        <end position="36"/>
    </location>
</feature>
<evidence type="ECO:0000256" key="1">
    <source>
        <dbReference type="SAM" id="Phobius"/>
    </source>
</evidence>
<protein>
    <submittedName>
        <fullName evidence="2">Malate:citrate symporter</fullName>
    </submittedName>
</protein>
<feature type="transmembrane region" description="Helical" evidence="1">
    <location>
        <begin position="340"/>
        <end position="358"/>
    </location>
</feature>
<accession>A0A2S8NUG8</accession>
<feature type="transmembrane region" description="Helical" evidence="1">
    <location>
        <begin position="95"/>
        <end position="113"/>
    </location>
</feature>
<sequence>MNKDLKKNKKTKIKILVFSLPILFLISFILILNLYVGYDGKLKSTDQDTMKYFGETGGFGNTWHGLITPLIISMLLAGLLNFIGKKTPILKDIGGASILCILLPSFLLSYKFSDKIEILKLQKSISQNIKFFNGNKGSGFSSFVVSAIIVGSFFDMDLNLLKKSLKKFFPLVLIALMIGFCSVGLLGFFLNPINGIEGAISTNKNTFLNTIFYIFVPLTSGGMTAGIAPLTQIYSSTYKPEVQGFMEHIYPSLLVGGVFSILLAGLSKKLLDGTKYSGKGSLELPNLSVNNNTSNNKQKSSSNEKVPIEYSNIQTGLIIIFTLYSFSSLIYTLLKNIKIISIYVPENIVFLVLISIILKFVNVITKHYINCIHQASKVITTNFVSPLLVILGATLDINKVLVRVGDFKFLFVCCFTVFLVSLFTGLIAKKMGFYFLEASLTAGLCTNSIGGAGNLSILAAADRMELLPFAQIATRLGGAFIVLVASITYPIFYTV</sequence>
<proteinExistence type="predicted"/>